<dbReference type="InterPro" id="IPR041380">
    <property type="entry name" value="Acetyltransf_17"/>
</dbReference>
<dbReference type="Gene3D" id="3.40.630.30">
    <property type="match status" value="2"/>
</dbReference>
<feature type="binding site" evidence="3">
    <location>
        <begin position="117"/>
        <end position="119"/>
    </location>
    <ligand>
        <name>acetyl-CoA</name>
        <dbReference type="ChEBI" id="CHEBI:57288"/>
    </ligand>
</feature>
<sequence length="443" mass="48563">MNRITPDLLSDSVDPVTEYRFETFSPALTDGAPDRRTDHYMQAVIAGFHGKRPTDERLVHRVENAITDGRKLTAVYADRAPSHALSAEIPVATFAHFEKRMNVGGGRLVPAHLITWITVRPTHRRRGLLRSLMTSDLTQAKADGYPFAALTATEGGIYTRFGFGTATWFTEVEVDTSPGFALASEADRRVEMCPASALEELAPAIYARFLQASPGAMERQQLYTDVAAGSVDPRTDDEDRSVRAALHYDESGEPDGYVSYRFHGETYYTGTVELLDFVAVSDAAYSALWAFLGAVDLVNTVKFGYAAQNSPLPWLLTDPRRAKTVGQHDGVWLRMLDVVAALEARPWEVPGELVIKVIDPMHLAEGTYRITADGTDAEVERVSASVPVDLELGVSELGSIYLGGADPVILARAGRIIQHTEGAALRARSMFALERAPYSPNDF</sequence>
<dbReference type="PANTHER" id="PTHR37817:SF1">
    <property type="entry name" value="N-ACETYLTRANSFERASE EIS"/>
    <property type="match status" value="1"/>
</dbReference>
<keyword evidence="7" id="KW-1185">Reference proteome</keyword>
<organism evidence="6 7">
    <name type="scientific">Brevibacterium pityocampae</name>
    <dbReference type="NCBI Taxonomy" id="506594"/>
    <lineage>
        <taxon>Bacteria</taxon>
        <taxon>Bacillati</taxon>
        <taxon>Actinomycetota</taxon>
        <taxon>Actinomycetes</taxon>
        <taxon>Micrococcales</taxon>
        <taxon>Brevibacteriaceae</taxon>
        <taxon>Brevibacterium</taxon>
    </lineage>
</organism>
<proteinExistence type="inferred from homology"/>
<feature type="domain" description="Eis-like acetyltransferase" evidence="5">
    <location>
        <begin position="215"/>
        <end position="325"/>
    </location>
</feature>
<dbReference type="PANTHER" id="PTHR37817">
    <property type="entry name" value="N-ACETYLTRANSFERASE EIS"/>
    <property type="match status" value="1"/>
</dbReference>
<reference evidence="7" key="1">
    <citation type="journal article" date="2019" name="Int. J. Syst. Evol. Microbiol.">
        <title>The Global Catalogue of Microorganisms (GCM) 10K type strain sequencing project: providing services to taxonomists for standard genome sequencing and annotation.</title>
        <authorList>
            <consortium name="The Broad Institute Genomics Platform"/>
            <consortium name="The Broad Institute Genome Sequencing Center for Infectious Disease"/>
            <person name="Wu L."/>
            <person name="Ma J."/>
        </authorList>
    </citation>
    <scope>NUCLEOTIDE SEQUENCE [LARGE SCALE GENOMIC DNA]</scope>
    <source>
        <strain evidence="7">JCM 17808</strain>
    </source>
</reference>
<dbReference type="EMBL" id="BAABGL010000036">
    <property type="protein sequence ID" value="GAA4396023.1"/>
    <property type="molecule type" value="Genomic_DNA"/>
</dbReference>
<protein>
    <submittedName>
        <fullName evidence="6">GNAT family N-acetyltransferase</fullName>
    </submittedName>
</protein>
<feature type="binding site" evidence="3">
    <location>
        <begin position="125"/>
        <end position="130"/>
    </location>
    <ligand>
        <name>acetyl-CoA</name>
        <dbReference type="ChEBI" id="CHEBI:57288"/>
    </ligand>
</feature>
<dbReference type="NCBIfam" id="NF002369">
    <property type="entry name" value="PRK01346.1-6"/>
    <property type="match status" value="1"/>
</dbReference>
<dbReference type="InterPro" id="IPR022902">
    <property type="entry name" value="NAcTrfase_Eis"/>
</dbReference>
<feature type="domain" description="Enhanced intracellular survival protein" evidence="4">
    <location>
        <begin position="338"/>
        <end position="438"/>
    </location>
</feature>
<feature type="binding site" evidence="3">
    <location>
        <begin position="153"/>
        <end position="154"/>
    </location>
    <ligand>
        <name>acetyl-CoA</name>
        <dbReference type="ChEBI" id="CHEBI:57288"/>
    </ligand>
</feature>
<evidence type="ECO:0000259" key="5">
    <source>
        <dbReference type="Pfam" id="PF17668"/>
    </source>
</evidence>
<comment type="subunit">
    <text evidence="3">Homohexamer; trimer of dimers.</text>
</comment>
<evidence type="ECO:0000256" key="3">
    <source>
        <dbReference type="HAMAP-Rule" id="MF_01812"/>
    </source>
</evidence>
<feature type="active site" description="Proton acceptor; via carboxylate" evidence="3">
    <location>
        <position position="443"/>
    </location>
</feature>
<comment type="similarity">
    <text evidence="3">Belongs to the acetyltransferase Eis family.</text>
</comment>
<dbReference type="Proteomes" id="UP001500642">
    <property type="component" value="Unassembled WGS sequence"/>
</dbReference>
<name>A0ABP8JTQ7_9MICO</name>
<dbReference type="NCBIfam" id="NF002367">
    <property type="entry name" value="PRK01346.1-4"/>
    <property type="match status" value="1"/>
</dbReference>
<feature type="active site" description="Proton donor" evidence="3">
    <location>
        <position position="158"/>
    </location>
</feature>
<gene>
    <name evidence="6" type="ORF">GCM10023167_26930</name>
</gene>
<evidence type="ECO:0000256" key="1">
    <source>
        <dbReference type="ARBA" id="ARBA00022679"/>
    </source>
</evidence>
<dbReference type="InterPro" id="IPR036527">
    <property type="entry name" value="SCP2_sterol-bd_dom_sf"/>
</dbReference>
<dbReference type="InterPro" id="IPR016181">
    <property type="entry name" value="Acyl_CoA_acyltransferase"/>
</dbReference>
<dbReference type="Pfam" id="PF13530">
    <property type="entry name" value="SCP2_2"/>
    <property type="match status" value="1"/>
</dbReference>
<dbReference type="SUPFAM" id="SSF55729">
    <property type="entry name" value="Acyl-CoA N-acyltransferases (Nat)"/>
    <property type="match status" value="1"/>
</dbReference>
<evidence type="ECO:0000313" key="7">
    <source>
        <dbReference type="Proteomes" id="UP001500642"/>
    </source>
</evidence>
<dbReference type="Gene3D" id="3.30.1050.10">
    <property type="entry name" value="SCP2 sterol-binding domain"/>
    <property type="match status" value="1"/>
</dbReference>
<dbReference type="Pfam" id="PF13527">
    <property type="entry name" value="Acetyltransf_9"/>
    <property type="match status" value="1"/>
</dbReference>
<keyword evidence="2 3" id="KW-0012">Acyltransferase</keyword>
<evidence type="ECO:0000313" key="6">
    <source>
        <dbReference type="EMBL" id="GAA4396023.1"/>
    </source>
</evidence>
<evidence type="ECO:0000256" key="2">
    <source>
        <dbReference type="ARBA" id="ARBA00023315"/>
    </source>
</evidence>
<dbReference type="InterPro" id="IPR051554">
    <property type="entry name" value="Acetyltransferase_Eis"/>
</dbReference>
<accession>A0ABP8JTQ7</accession>
<dbReference type="SUPFAM" id="SSF55718">
    <property type="entry name" value="SCP-like"/>
    <property type="match status" value="1"/>
</dbReference>
<evidence type="ECO:0000259" key="4">
    <source>
        <dbReference type="Pfam" id="PF13530"/>
    </source>
</evidence>
<comment type="caution">
    <text evidence="6">The sequence shown here is derived from an EMBL/GenBank/DDBJ whole genome shotgun (WGS) entry which is preliminary data.</text>
</comment>
<dbReference type="Pfam" id="PF17668">
    <property type="entry name" value="Acetyltransf_17"/>
    <property type="match status" value="1"/>
</dbReference>
<dbReference type="HAMAP" id="MF_01812">
    <property type="entry name" value="Eis"/>
    <property type="match status" value="1"/>
</dbReference>
<keyword evidence="1 3" id="KW-0808">Transferase</keyword>
<dbReference type="InterPro" id="IPR025559">
    <property type="entry name" value="Eis_dom"/>
</dbReference>